<feature type="compositionally biased region" description="Polar residues" evidence="1">
    <location>
        <begin position="213"/>
        <end position="226"/>
    </location>
</feature>
<reference evidence="3" key="1">
    <citation type="journal article" date="2020" name="Stud. Mycol.">
        <title>101 Dothideomycetes genomes: a test case for predicting lifestyles and emergence of pathogens.</title>
        <authorList>
            <person name="Haridas S."/>
            <person name="Albert R."/>
            <person name="Binder M."/>
            <person name="Bloem J."/>
            <person name="Labutti K."/>
            <person name="Salamov A."/>
            <person name="Andreopoulos B."/>
            <person name="Baker S."/>
            <person name="Barry K."/>
            <person name="Bills G."/>
            <person name="Bluhm B."/>
            <person name="Cannon C."/>
            <person name="Castanera R."/>
            <person name="Culley D."/>
            <person name="Daum C."/>
            <person name="Ezra D."/>
            <person name="Gonzalez J."/>
            <person name="Henrissat B."/>
            <person name="Kuo A."/>
            <person name="Liang C."/>
            <person name="Lipzen A."/>
            <person name="Lutzoni F."/>
            <person name="Magnuson J."/>
            <person name="Mondo S."/>
            <person name="Nolan M."/>
            <person name="Ohm R."/>
            <person name="Pangilinan J."/>
            <person name="Park H.-J."/>
            <person name="Ramirez L."/>
            <person name="Alfaro M."/>
            <person name="Sun H."/>
            <person name="Tritt A."/>
            <person name="Yoshinaga Y."/>
            <person name="Zwiers L.-H."/>
            <person name="Turgeon B."/>
            <person name="Goodwin S."/>
            <person name="Spatafora J."/>
            <person name="Crous P."/>
            <person name="Grigoriev I."/>
        </authorList>
    </citation>
    <scope>NUCLEOTIDE SEQUENCE</scope>
    <source>
        <strain evidence="3">CBS 109.77</strain>
    </source>
</reference>
<evidence type="ECO:0000256" key="1">
    <source>
        <dbReference type="SAM" id="MobiDB-lite"/>
    </source>
</evidence>
<dbReference type="OrthoDB" id="3800054at2759"/>
<protein>
    <recommendedName>
        <fullName evidence="5">Mid2 domain-containing protein</fullName>
    </recommendedName>
</protein>
<feature type="region of interest" description="Disordered" evidence="1">
    <location>
        <begin position="67"/>
        <end position="89"/>
    </location>
</feature>
<gene>
    <name evidence="3" type="ORF">K505DRAFT_375553</name>
</gene>
<organism evidence="3 4">
    <name type="scientific">Melanomma pulvis-pyrius CBS 109.77</name>
    <dbReference type="NCBI Taxonomy" id="1314802"/>
    <lineage>
        <taxon>Eukaryota</taxon>
        <taxon>Fungi</taxon>
        <taxon>Dikarya</taxon>
        <taxon>Ascomycota</taxon>
        <taxon>Pezizomycotina</taxon>
        <taxon>Dothideomycetes</taxon>
        <taxon>Pleosporomycetidae</taxon>
        <taxon>Pleosporales</taxon>
        <taxon>Melanommataceae</taxon>
        <taxon>Melanomma</taxon>
    </lineage>
</organism>
<proteinExistence type="predicted"/>
<name>A0A6A6X9N6_9PLEO</name>
<keyword evidence="2" id="KW-0812">Transmembrane</keyword>
<feature type="transmembrane region" description="Helical" evidence="2">
    <location>
        <begin position="95"/>
        <end position="117"/>
    </location>
</feature>
<keyword evidence="2" id="KW-1133">Transmembrane helix</keyword>
<dbReference type="Proteomes" id="UP000799757">
    <property type="component" value="Unassembled WGS sequence"/>
</dbReference>
<keyword evidence="4" id="KW-1185">Reference proteome</keyword>
<accession>A0A6A6X9N6</accession>
<dbReference type="EMBL" id="MU001941">
    <property type="protein sequence ID" value="KAF2793122.1"/>
    <property type="molecule type" value="Genomic_DNA"/>
</dbReference>
<evidence type="ECO:0000313" key="3">
    <source>
        <dbReference type="EMBL" id="KAF2793122.1"/>
    </source>
</evidence>
<feature type="compositionally biased region" description="Polar residues" evidence="1">
    <location>
        <begin position="244"/>
        <end position="259"/>
    </location>
</feature>
<evidence type="ECO:0000313" key="4">
    <source>
        <dbReference type="Proteomes" id="UP000799757"/>
    </source>
</evidence>
<feature type="compositionally biased region" description="Basic and acidic residues" evidence="1">
    <location>
        <begin position="229"/>
        <end position="238"/>
    </location>
</feature>
<feature type="region of interest" description="Disordered" evidence="1">
    <location>
        <begin position="192"/>
        <end position="287"/>
    </location>
</feature>
<sequence>MDPSNGNPFLSSILASRSATAASASSVQQAPSSFISTDVGTSSQVESAVESIASISGGQTVFITVTQDASHPSQTSSTTSSTGDVTRKSSTHVGAISGGVLGGVVAIVLSLLLFFLLRRKRKAKENRRATLPPPYADADMSEEIGGAVTAVSTAVPALESKDVTAVDEKASSDPVQQLDSTMIMPTTEMGGDPLGNIPELPAPEPNADPFVTPDSSVQSKTSSDQLCTGEERAGDPDNHVMSWAQYTSMGTRNPSSRLSQPHGAPDVSGAVWSNLSLTKKEDESADT</sequence>
<dbReference type="AlphaFoldDB" id="A0A6A6X9N6"/>
<keyword evidence="2" id="KW-0472">Membrane</keyword>
<feature type="compositionally biased region" description="Basic and acidic residues" evidence="1">
    <location>
        <begin position="278"/>
        <end position="287"/>
    </location>
</feature>
<evidence type="ECO:0008006" key="5">
    <source>
        <dbReference type="Google" id="ProtNLM"/>
    </source>
</evidence>
<evidence type="ECO:0000256" key="2">
    <source>
        <dbReference type="SAM" id="Phobius"/>
    </source>
</evidence>